<feature type="transmembrane region" description="Helical" evidence="2">
    <location>
        <begin position="174"/>
        <end position="194"/>
    </location>
</feature>
<dbReference type="InterPro" id="IPR044200">
    <property type="entry name" value="At5g03900-like"/>
</dbReference>
<keyword evidence="2" id="KW-1133">Transmembrane helix</keyword>
<gene>
    <name evidence="3" type="ORF">TrRE_jg7648</name>
</gene>
<dbReference type="PANTHER" id="PTHR47380:SF4">
    <property type="entry name" value="OS02G0533000 PROTEIN"/>
    <property type="match status" value="1"/>
</dbReference>
<sequence length="317" mass="35009">PSPFDFWYYRPYRTYYVYGSPTRDPSSMGFLPSVFSYVFGDGSPNAQLTEVRVRGAAAAIREGGGAVTAEQLAPFADVGEGTTGEENYVDESFVVPIVSMLGGRPEVTEDGDIVYVFEELMQTGLGKEGMIKLMGVNNMEEYEEAMSARQSVSLPSEVSEVPYTFSSASPENKALAGLFGLANLGGVLYLSQLFSSPALQSAQLVGYVGAVRALMPFLLAYAVAFNAVPALRAAWIRRENRRIEGRNRTRRMWRAKLEGGGENVKRKLRAAKKFSQSMKSTGGKREVFDSGKDLVESQEERERQSLDQFDAKFRDKL</sequence>
<dbReference type="Proteomes" id="UP001165082">
    <property type="component" value="Unassembled WGS sequence"/>
</dbReference>
<proteinExistence type="predicted"/>
<organism evidence="3 4">
    <name type="scientific">Triparma retinervis</name>
    <dbReference type="NCBI Taxonomy" id="2557542"/>
    <lineage>
        <taxon>Eukaryota</taxon>
        <taxon>Sar</taxon>
        <taxon>Stramenopiles</taxon>
        <taxon>Ochrophyta</taxon>
        <taxon>Bolidophyceae</taxon>
        <taxon>Parmales</taxon>
        <taxon>Triparmaceae</taxon>
        <taxon>Triparma</taxon>
    </lineage>
</organism>
<protein>
    <submittedName>
        <fullName evidence="3">Uncharacterized protein</fullName>
    </submittedName>
</protein>
<keyword evidence="4" id="KW-1185">Reference proteome</keyword>
<feature type="compositionally biased region" description="Basic and acidic residues" evidence="1">
    <location>
        <begin position="283"/>
        <end position="305"/>
    </location>
</feature>
<evidence type="ECO:0000256" key="2">
    <source>
        <dbReference type="SAM" id="Phobius"/>
    </source>
</evidence>
<dbReference type="EMBL" id="BRXZ01000081">
    <property type="protein sequence ID" value="GMI04613.1"/>
    <property type="molecule type" value="Genomic_DNA"/>
</dbReference>
<feature type="region of interest" description="Disordered" evidence="1">
    <location>
        <begin position="274"/>
        <end position="305"/>
    </location>
</feature>
<accession>A0A9W7F7Y5</accession>
<evidence type="ECO:0000313" key="4">
    <source>
        <dbReference type="Proteomes" id="UP001165082"/>
    </source>
</evidence>
<dbReference type="AlphaFoldDB" id="A0A9W7F7Y5"/>
<evidence type="ECO:0000313" key="3">
    <source>
        <dbReference type="EMBL" id="GMI04613.1"/>
    </source>
</evidence>
<keyword evidence="2" id="KW-0812">Transmembrane</keyword>
<feature type="non-terminal residue" evidence="3">
    <location>
        <position position="1"/>
    </location>
</feature>
<comment type="caution">
    <text evidence="3">The sequence shown here is derived from an EMBL/GenBank/DDBJ whole genome shotgun (WGS) entry which is preliminary data.</text>
</comment>
<dbReference type="OrthoDB" id="4518at2759"/>
<feature type="transmembrane region" description="Helical" evidence="2">
    <location>
        <begin position="214"/>
        <end position="235"/>
    </location>
</feature>
<evidence type="ECO:0000256" key="1">
    <source>
        <dbReference type="SAM" id="MobiDB-lite"/>
    </source>
</evidence>
<reference evidence="3" key="1">
    <citation type="submission" date="2022-07" db="EMBL/GenBank/DDBJ databases">
        <title>Genome analysis of Parmales, a sister group of diatoms, reveals the evolutionary specialization of diatoms from phago-mixotrophs to photoautotrophs.</title>
        <authorList>
            <person name="Ban H."/>
            <person name="Sato S."/>
            <person name="Yoshikawa S."/>
            <person name="Kazumasa Y."/>
            <person name="Nakamura Y."/>
            <person name="Ichinomiya M."/>
            <person name="Saitoh K."/>
            <person name="Sato N."/>
            <person name="Blanc-Mathieu R."/>
            <person name="Endo H."/>
            <person name="Kuwata A."/>
            <person name="Ogata H."/>
        </authorList>
    </citation>
    <scope>NUCLEOTIDE SEQUENCE</scope>
</reference>
<keyword evidence="2" id="KW-0472">Membrane</keyword>
<name>A0A9W7F7Y5_9STRA</name>
<dbReference type="PANTHER" id="PTHR47380">
    <property type="entry name" value="OS02G0533000 PROTEIN"/>
    <property type="match status" value="1"/>
</dbReference>